<dbReference type="InterPro" id="IPR012902">
    <property type="entry name" value="N_methyl_site"/>
</dbReference>
<evidence type="ECO:0000256" key="1">
    <source>
        <dbReference type="SAM" id="Phobius"/>
    </source>
</evidence>
<dbReference type="EMBL" id="CP013480">
    <property type="protein sequence ID" value="ALS59880.1"/>
    <property type="molecule type" value="Genomic_DNA"/>
</dbReference>
<dbReference type="Pfam" id="PF07963">
    <property type="entry name" value="N_methyl"/>
    <property type="match status" value="1"/>
</dbReference>
<evidence type="ECO:0000313" key="3">
    <source>
        <dbReference type="EMBL" id="ALS59880.1"/>
    </source>
</evidence>
<keyword evidence="1" id="KW-0472">Membrane</keyword>
<dbReference type="NCBIfam" id="TIGR02532">
    <property type="entry name" value="IV_pilin_GFxxxE"/>
    <property type="match status" value="1"/>
</dbReference>
<protein>
    <recommendedName>
        <fullName evidence="2">Type 4 secretion system PilS N-terminal domain-containing protein</fullName>
    </recommendedName>
</protein>
<keyword evidence="1" id="KW-1133">Transmembrane helix</keyword>
<dbReference type="InterPro" id="IPR045584">
    <property type="entry name" value="Pilin-like"/>
</dbReference>
<feature type="domain" description="Type 4 secretion system PilS N-terminal" evidence="2">
    <location>
        <begin position="90"/>
        <end position="187"/>
    </location>
</feature>
<dbReference type="PROSITE" id="PS00409">
    <property type="entry name" value="PROKAR_NTER_METHYL"/>
    <property type="match status" value="1"/>
</dbReference>
<dbReference type="Pfam" id="PF08805">
    <property type="entry name" value="PilS"/>
    <property type="match status" value="1"/>
</dbReference>
<evidence type="ECO:0000259" key="2">
    <source>
        <dbReference type="Pfam" id="PF08805"/>
    </source>
</evidence>
<dbReference type="Proteomes" id="UP000060277">
    <property type="component" value="Chromosome"/>
</dbReference>
<dbReference type="SUPFAM" id="SSF54523">
    <property type="entry name" value="Pili subunits"/>
    <property type="match status" value="2"/>
</dbReference>
<keyword evidence="1" id="KW-0812">Transmembrane</keyword>
<organism evidence="3 4">
    <name type="scientific">Pandoraea norimbergensis</name>
    <dbReference type="NCBI Taxonomy" id="93219"/>
    <lineage>
        <taxon>Bacteria</taxon>
        <taxon>Pseudomonadati</taxon>
        <taxon>Pseudomonadota</taxon>
        <taxon>Betaproteobacteria</taxon>
        <taxon>Burkholderiales</taxon>
        <taxon>Burkholderiaceae</taxon>
        <taxon>Pandoraea</taxon>
    </lineage>
</organism>
<dbReference type="Gene3D" id="3.30.1690.10">
    <property type="entry name" value="TcpA-like pilin"/>
    <property type="match status" value="1"/>
</dbReference>
<feature type="transmembrane region" description="Helical" evidence="1">
    <location>
        <begin position="29"/>
        <end position="52"/>
    </location>
</feature>
<keyword evidence="4" id="KW-1185">Reference proteome</keyword>
<reference evidence="4" key="1">
    <citation type="submission" date="2015-12" db="EMBL/GenBank/DDBJ databases">
        <title>Complete genome sequence of Pandoraea norimbergensis DSM 11628.</title>
        <authorList>
            <person name="Ee R."/>
            <person name="Lim Y.-L."/>
            <person name="Yong D."/>
            <person name="Yin W.-F."/>
            <person name="Chan K.-G."/>
        </authorList>
    </citation>
    <scope>NUCLEOTIDE SEQUENCE [LARGE SCALE GENOMIC DNA]</scope>
    <source>
        <strain evidence="4">DSM 11628</strain>
    </source>
</reference>
<dbReference type="InterPro" id="IPR014911">
    <property type="entry name" value="PilS_N"/>
</dbReference>
<accession>A0ABN4JG09</accession>
<proteinExistence type="predicted"/>
<evidence type="ECO:0000313" key="4">
    <source>
        <dbReference type="Proteomes" id="UP000060277"/>
    </source>
</evidence>
<name>A0ABN4JG09_9BURK</name>
<sequence length="210" mass="21917">MAMQVNAGALAQFKTKMTQRLNKRRQRGVTLVELAVAVAVMGLIMAGAMVGVPKLMASVKMTQELKDWQMASLAVQNAVASGRLLATGTDQDTVVASGVMDGFNRSGANLLNRFGGAITVVGVTAGGFPSSGIQVTSLGYPSEQCKELAAKMMPSFSTLTINAVSVKAPNIPLTQSMTLVNTTCDSTVNPDDADQPLDATRADLVFTFAG</sequence>
<gene>
    <name evidence="3" type="ORF">AT302_09060</name>
</gene>